<evidence type="ECO:0000256" key="3">
    <source>
        <dbReference type="ARBA" id="ARBA00004245"/>
    </source>
</evidence>
<keyword evidence="5" id="KW-0963">Cytoplasm</keyword>
<feature type="domain" description="Ciliogenesis-associated TTC17-interacting protein N-terminal" evidence="14">
    <location>
        <begin position="136"/>
        <end position="229"/>
    </location>
</feature>
<evidence type="ECO:0000259" key="14">
    <source>
        <dbReference type="Pfam" id="PF21772"/>
    </source>
</evidence>
<feature type="domain" description="Ciliogenesis-associated TTC17-interacting protein N-terminal" evidence="14">
    <location>
        <begin position="29"/>
        <end position="99"/>
    </location>
</feature>
<keyword evidence="6" id="KW-0970">Cilium biogenesis/degradation</keyword>
<comment type="subcellular location">
    <subcellularLocation>
        <location evidence="2">Cell membrane</location>
    </subcellularLocation>
    <subcellularLocation>
        <location evidence="3">Cytoplasm</location>
        <location evidence="3">Cytoskeleton</location>
    </subcellularLocation>
    <subcellularLocation>
        <location evidence="1">Nucleus</location>
    </subcellularLocation>
</comment>
<name>A0A8C8A7X9_9STRI</name>
<evidence type="ECO:0000256" key="8">
    <source>
        <dbReference type="ARBA" id="ARBA00023212"/>
    </source>
</evidence>
<keyword evidence="8" id="KW-0206">Cytoskeleton</keyword>
<reference evidence="15" key="2">
    <citation type="submission" date="2025-09" db="UniProtKB">
        <authorList>
            <consortium name="Ensembl"/>
        </authorList>
    </citation>
    <scope>IDENTIFICATION</scope>
</reference>
<dbReference type="GO" id="GO:0005886">
    <property type="term" value="C:plasma membrane"/>
    <property type="evidence" value="ECO:0007669"/>
    <property type="project" value="UniProtKB-SubCell"/>
</dbReference>
<evidence type="ECO:0000256" key="11">
    <source>
        <dbReference type="ARBA" id="ARBA00037938"/>
    </source>
</evidence>
<feature type="region of interest" description="Disordered" evidence="13">
    <location>
        <begin position="324"/>
        <end position="350"/>
    </location>
</feature>
<evidence type="ECO:0000256" key="4">
    <source>
        <dbReference type="ARBA" id="ARBA00022475"/>
    </source>
</evidence>
<dbReference type="GO" id="GO:0030041">
    <property type="term" value="P:actin filament polymerization"/>
    <property type="evidence" value="ECO:0007669"/>
    <property type="project" value="TreeGrafter"/>
</dbReference>
<dbReference type="PANTHER" id="PTHR15505">
    <property type="entry name" value="RIIA DOMAIN-CONTAINING PROTEIN 1"/>
    <property type="match status" value="1"/>
</dbReference>
<keyword evidence="16" id="KW-1185">Reference proteome</keyword>
<comment type="similarity">
    <text evidence="11">Belongs to the CATIP family.</text>
</comment>
<dbReference type="GO" id="GO:0005856">
    <property type="term" value="C:cytoskeleton"/>
    <property type="evidence" value="ECO:0007669"/>
    <property type="project" value="UniProtKB-SubCell"/>
</dbReference>
<evidence type="ECO:0000313" key="15">
    <source>
        <dbReference type="Ensembl" id="ENSOSUP00000001679.1"/>
    </source>
</evidence>
<evidence type="ECO:0000256" key="13">
    <source>
        <dbReference type="SAM" id="MobiDB-lite"/>
    </source>
</evidence>
<evidence type="ECO:0000256" key="12">
    <source>
        <dbReference type="ARBA" id="ARBA00039249"/>
    </source>
</evidence>
<dbReference type="GO" id="GO:0005634">
    <property type="term" value="C:nucleus"/>
    <property type="evidence" value="ECO:0007669"/>
    <property type="project" value="UniProtKB-SubCell"/>
</dbReference>
<reference evidence="15" key="1">
    <citation type="submission" date="2025-08" db="UniProtKB">
        <authorList>
            <consortium name="Ensembl"/>
        </authorList>
    </citation>
    <scope>IDENTIFICATION</scope>
</reference>
<feature type="region of interest" description="Disordered" evidence="13">
    <location>
        <begin position="83"/>
        <end position="110"/>
    </location>
</feature>
<evidence type="ECO:0000256" key="6">
    <source>
        <dbReference type="ARBA" id="ARBA00022794"/>
    </source>
</evidence>
<dbReference type="Proteomes" id="UP000694552">
    <property type="component" value="Unplaced"/>
</dbReference>
<evidence type="ECO:0000256" key="1">
    <source>
        <dbReference type="ARBA" id="ARBA00004123"/>
    </source>
</evidence>
<keyword evidence="4" id="KW-1003">Cell membrane</keyword>
<organism evidence="15 16">
    <name type="scientific">Otus sunia</name>
    <name type="common">Oriental scops-owl</name>
    <dbReference type="NCBI Taxonomy" id="257818"/>
    <lineage>
        <taxon>Eukaryota</taxon>
        <taxon>Metazoa</taxon>
        <taxon>Chordata</taxon>
        <taxon>Craniata</taxon>
        <taxon>Vertebrata</taxon>
        <taxon>Euteleostomi</taxon>
        <taxon>Archelosauria</taxon>
        <taxon>Archosauria</taxon>
        <taxon>Dinosauria</taxon>
        <taxon>Saurischia</taxon>
        <taxon>Theropoda</taxon>
        <taxon>Coelurosauria</taxon>
        <taxon>Aves</taxon>
        <taxon>Neognathae</taxon>
        <taxon>Neoaves</taxon>
        <taxon>Telluraves</taxon>
        <taxon>Strigiformes</taxon>
        <taxon>Strigidae</taxon>
        <taxon>Otus</taxon>
    </lineage>
</organism>
<evidence type="ECO:0000256" key="9">
    <source>
        <dbReference type="ARBA" id="ARBA00023242"/>
    </source>
</evidence>
<evidence type="ECO:0000256" key="7">
    <source>
        <dbReference type="ARBA" id="ARBA00023136"/>
    </source>
</evidence>
<evidence type="ECO:0000256" key="10">
    <source>
        <dbReference type="ARBA" id="ARBA00037538"/>
    </source>
</evidence>
<dbReference type="InterPro" id="IPR048777">
    <property type="entry name" value="CATIP_N"/>
</dbReference>
<sequence>MARGSAQPARGLRWGGEVPRAGLTVPGAGPEELERCLFAETLEVVAAGGQPRDRARGRWWLSARWAPYERAGEPARSCLLVQAGSRSRQDGAPGSRTLKGGSGAALGGGPPPPQGWGALLQCQRGGLSVALLCQLTFSYGQAELRGLLPEGANLLLLRVLACRRAVPPDLVFPAIDTEGHLCTSSYRALGVQQQAVGLAEAEVFVIERAMHTATGVSTIWHSSFLPSGYGGSSRGTPCPAFLLPGGAKPRPPFPKQPLDWEEDLQLHSWFLDRKEELQASHAAYIQQHPELWVLLADFLQALLLQQPHDPVSFAAQFFARQQPPSTPFASTGAASPVPNPLPHHPPANGE</sequence>
<dbReference type="AlphaFoldDB" id="A0A8C8A7X9"/>
<protein>
    <recommendedName>
        <fullName evidence="12">Ciliogenesis-associated TTC17-interacting protein</fullName>
    </recommendedName>
</protein>
<dbReference type="SUPFAM" id="SSF47391">
    <property type="entry name" value="Dimerization-anchoring domain of cAMP-dependent PK regulatory subunit"/>
    <property type="match status" value="1"/>
</dbReference>
<dbReference type="Pfam" id="PF21772">
    <property type="entry name" value="CATIP_N"/>
    <property type="match status" value="2"/>
</dbReference>
<evidence type="ECO:0000256" key="2">
    <source>
        <dbReference type="ARBA" id="ARBA00004236"/>
    </source>
</evidence>
<keyword evidence="7" id="KW-0472">Membrane</keyword>
<dbReference type="PANTHER" id="PTHR15505:SF3">
    <property type="entry name" value="CILIOGENESIS-ASSOCIATED TTC17-INTERACTING PROTEIN"/>
    <property type="match status" value="1"/>
</dbReference>
<evidence type="ECO:0000313" key="16">
    <source>
        <dbReference type="Proteomes" id="UP000694552"/>
    </source>
</evidence>
<dbReference type="Ensembl" id="ENSOSUT00000001710.1">
    <property type="protein sequence ID" value="ENSOSUP00000001679.1"/>
    <property type="gene ID" value="ENSOSUG00000001220.1"/>
</dbReference>
<dbReference type="Gene3D" id="1.20.890.10">
    <property type="entry name" value="cAMP-dependent protein kinase regulatory subunit, dimerization-anchoring domain"/>
    <property type="match status" value="1"/>
</dbReference>
<dbReference type="CDD" id="cd22973">
    <property type="entry name" value="DD_CATIP"/>
    <property type="match status" value="1"/>
</dbReference>
<proteinExistence type="inferred from homology"/>
<evidence type="ECO:0000256" key="5">
    <source>
        <dbReference type="ARBA" id="ARBA00022490"/>
    </source>
</evidence>
<keyword evidence="9" id="KW-0539">Nucleus</keyword>
<dbReference type="InterPro" id="IPR047501">
    <property type="entry name" value="DD_CATIP"/>
</dbReference>
<dbReference type="GO" id="GO:0044782">
    <property type="term" value="P:cilium organization"/>
    <property type="evidence" value="ECO:0007669"/>
    <property type="project" value="TreeGrafter"/>
</dbReference>
<accession>A0A8C8A7X9</accession>
<feature type="compositionally biased region" description="Pro residues" evidence="13">
    <location>
        <begin position="337"/>
        <end position="350"/>
    </location>
</feature>
<comment type="function">
    <text evidence="10">Plays a role in primary ciliogenesis by modulating actin polymerization.</text>
</comment>